<dbReference type="AlphaFoldDB" id="A0A1V6NAR3"/>
<dbReference type="OrthoDB" id="4362623at2759"/>
<dbReference type="Proteomes" id="UP000191408">
    <property type="component" value="Unassembled WGS sequence"/>
</dbReference>
<reference evidence="3" key="1">
    <citation type="journal article" date="2017" name="Nat. Microbiol.">
        <title>Global analysis of biosynthetic gene clusters reveals vast potential of secondary metabolite production in Penicillium species.</title>
        <authorList>
            <person name="Nielsen J.C."/>
            <person name="Grijseels S."/>
            <person name="Prigent S."/>
            <person name="Ji B."/>
            <person name="Dainat J."/>
            <person name="Nielsen K.F."/>
            <person name="Frisvad J.C."/>
            <person name="Workman M."/>
            <person name="Nielsen J."/>
        </authorList>
    </citation>
    <scope>NUCLEOTIDE SEQUENCE [LARGE SCALE GENOMIC DNA]</scope>
    <source>
        <strain evidence="3">IBT 4502</strain>
    </source>
</reference>
<evidence type="ECO:0000313" key="2">
    <source>
        <dbReference type="EMBL" id="OQD61725.1"/>
    </source>
</evidence>
<keyword evidence="3" id="KW-1185">Reference proteome</keyword>
<accession>A0A1V6NAR3</accession>
<dbReference type="EMBL" id="MDYM01000015">
    <property type="protein sequence ID" value="OQD61725.1"/>
    <property type="molecule type" value="Genomic_DNA"/>
</dbReference>
<comment type="caution">
    <text evidence="2">The sequence shown here is derived from an EMBL/GenBank/DDBJ whole genome shotgun (WGS) entry which is preliminary data.</text>
</comment>
<name>A0A1V6NAR3_PENPO</name>
<evidence type="ECO:0000256" key="1">
    <source>
        <dbReference type="SAM" id="MobiDB-lite"/>
    </source>
</evidence>
<protein>
    <submittedName>
        <fullName evidence="2">Uncharacterized protein</fullName>
    </submittedName>
</protein>
<sequence length="194" mass="21796">MEDQHPANTLTTPTPTPTPRGIGNISICDIALPESIIIYLEQDSSTLQTMERLYRLGVATKLPALHRAASRLEALAAVCKSNFAARMLLQSTHGPISNQDATALWTETMPELPQPSQYWTVVISLLLSQEDRMALRDALRFVAGLHAFNEAVQELDDGMEKSLFIQLADKWFEMLSEEENYTEDNDTEEELEED</sequence>
<gene>
    <name evidence="2" type="ORF">PENPOL_c015G08019</name>
</gene>
<proteinExistence type="predicted"/>
<organism evidence="2 3">
    <name type="scientific">Penicillium polonicum</name>
    <dbReference type="NCBI Taxonomy" id="60169"/>
    <lineage>
        <taxon>Eukaryota</taxon>
        <taxon>Fungi</taxon>
        <taxon>Dikarya</taxon>
        <taxon>Ascomycota</taxon>
        <taxon>Pezizomycotina</taxon>
        <taxon>Eurotiomycetes</taxon>
        <taxon>Eurotiomycetidae</taxon>
        <taxon>Eurotiales</taxon>
        <taxon>Aspergillaceae</taxon>
        <taxon>Penicillium</taxon>
    </lineage>
</organism>
<evidence type="ECO:0000313" key="3">
    <source>
        <dbReference type="Proteomes" id="UP000191408"/>
    </source>
</evidence>
<feature type="region of interest" description="Disordered" evidence="1">
    <location>
        <begin position="1"/>
        <end position="21"/>
    </location>
</feature>